<dbReference type="Proteomes" id="UP000059680">
    <property type="component" value="Chromosome 3"/>
</dbReference>
<keyword evidence="2" id="KW-1185">Reference proteome</keyword>
<accession>A0A0P0VZ53</accession>
<proteinExistence type="predicted"/>
<sequence>MEMRSSSRKPWEARGSFEFLGHEARARASPVSLLRITRGHPAWHSTPCAMLSRAVMCSSIVPHFLPKQSLDLDHGRGERQGLAAVVMNWKQRMHGWRD</sequence>
<reference evidence="1 2" key="3">
    <citation type="journal article" date="2013" name="Rice">
        <title>Improvement of the Oryza sativa Nipponbare reference genome using next generation sequence and optical map data.</title>
        <authorList>
            <person name="Kawahara Y."/>
            <person name="de la Bastide M."/>
            <person name="Hamilton J.P."/>
            <person name="Kanamori H."/>
            <person name="McCombie W.R."/>
            <person name="Ouyang S."/>
            <person name="Schwartz D.C."/>
            <person name="Tanaka T."/>
            <person name="Wu J."/>
            <person name="Zhou S."/>
            <person name="Childs K.L."/>
            <person name="Davidson R.M."/>
            <person name="Lin H."/>
            <person name="Quesada-Ocampo L."/>
            <person name="Vaillancourt B."/>
            <person name="Sakai H."/>
            <person name="Lee S.S."/>
            <person name="Kim J."/>
            <person name="Numa H."/>
            <person name="Itoh T."/>
            <person name="Buell C.R."/>
            <person name="Matsumoto T."/>
        </authorList>
    </citation>
    <scope>NUCLEOTIDE SEQUENCE [LARGE SCALE GENOMIC DNA]</scope>
    <source>
        <strain evidence="2">cv. Nipponbare</strain>
    </source>
</reference>
<name>A0A0P0VZ53_ORYSJ</name>
<dbReference type="EMBL" id="AP014959">
    <property type="protein sequence ID" value="BAS84880.1"/>
    <property type="molecule type" value="Genomic_DNA"/>
</dbReference>
<dbReference type="PaxDb" id="39947-A0A0P0VZ53"/>
<dbReference type="AlphaFoldDB" id="A0A0P0VZ53"/>
<evidence type="ECO:0000313" key="2">
    <source>
        <dbReference type="Proteomes" id="UP000059680"/>
    </source>
</evidence>
<dbReference type="InParanoid" id="A0A0P0VZ53"/>
<protein>
    <submittedName>
        <fullName evidence="1">Os03g0441350 protein</fullName>
    </submittedName>
</protein>
<reference evidence="2" key="1">
    <citation type="journal article" date="2005" name="Nature">
        <title>The map-based sequence of the rice genome.</title>
        <authorList>
            <consortium name="International rice genome sequencing project (IRGSP)"/>
            <person name="Matsumoto T."/>
            <person name="Wu J."/>
            <person name="Kanamori H."/>
            <person name="Katayose Y."/>
            <person name="Fujisawa M."/>
            <person name="Namiki N."/>
            <person name="Mizuno H."/>
            <person name="Yamamoto K."/>
            <person name="Antonio B.A."/>
            <person name="Baba T."/>
            <person name="Sakata K."/>
            <person name="Nagamura Y."/>
            <person name="Aoki H."/>
            <person name="Arikawa K."/>
            <person name="Arita K."/>
            <person name="Bito T."/>
            <person name="Chiden Y."/>
            <person name="Fujitsuka N."/>
            <person name="Fukunaka R."/>
            <person name="Hamada M."/>
            <person name="Harada C."/>
            <person name="Hayashi A."/>
            <person name="Hijishita S."/>
            <person name="Honda M."/>
            <person name="Hosokawa S."/>
            <person name="Ichikawa Y."/>
            <person name="Idonuma A."/>
            <person name="Iijima M."/>
            <person name="Ikeda M."/>
            <person name="Ikeno M."/>
            <person name="Ito K."/>
            <person name="Ito S."/>
            <person name="Ito T."/>
            <person name="Ito Y."/>
            <person name="Ito Y."/>
            <person name="Iwabuchi A."/>
            <person name="Kamiya K."/>
            <person name="Karasawa W."/>
            <person name="Kurita K."/>
            <person name="Katagiri S."/>
            <person name="Kikuta A."/>
            <person name="Kobayashi H."/>
            <person name="Kobayashi N."/>
            <person name="Machita K."/>
            <person name="Maehara T."/>
            <person name="Masukawa M."/>
            <person name="Mizubayashi T."/>
            <person name="Mukai Y."/>
            <person name="Nagasaki H."/>
            <person name="Nagata Y."/>
            <person name="Naito S."/>
            <person name="Nakashima M."/>
            <person name="Nakama Y."/>
            <person name="Nakamichi Y."/>
            <person name="Nakamura M."/>
            <person name="Meguro A."/>
            <person name="Negishi M."/>
            <person name="Ohta I."/>
            <person name="Ohta T."/>
            <person name="Okamoto M."/>
            <person name="Ono N."/>
            <person name="Saji S."/>
            <person name="Sakaguchi M."/>
            <person name="Sakai K."/>
            <person name="Shibata M."/>
            <person name="Shimokawa T."/>
            <person name="Song J."/>
            <person name="Takazaki Y."/>
            <person name="Terasawa K."/>
            <person name="Tsugane M."/>
            <person name="Tsuji K."/>
            <person name="Ueda S."/>
            <person name="Waki K."/>
            <person name="Yamagata H."/>
            <person name="Yamamoto M."/>
            <person name="Yamamoto S."/>
            <person name="Yamane H."/>
            <person name="Yoshiki S."/>
            <person name="Yoshihara R."/>
            <person name="Yukawa K."/>
            <person name="Zhong H."/>
            <person name="Yano M."/>
            <person name="Yuan Q."/>
            <person name="Ouyang S."/>
            <person name="Liu J."/>
            <person name="Jones K.M."/>
            <person name="Gansberger K."/>
            <person name="Moffat K."/>
            <person name="Hill J."/>
            <person name="Bera J."/>
            <person name="Fadrosh D."/>
            <person name="Jin S."/>
            <person name="Johri S."/>
            <person name="Kim M."/>
            <person name="Overton L."/>
            <person name="Reardon M."/>
            <person name="Tsitrin T."/>
            <person name="Vuong H."/>
            <person name="Weaver B."/>
            <person name="Ciecko A."/>
            <person name="Tallon L."/>
            <person name="Jackson J."/>
            <person name="Pai G."/>
            <person name="Aken S.V."/>
            <person name="Utterback T."/>
            <person name="Reidmuller S."/>
            <person name="Feldblyum T."/>
            <person name="Hsiao J."/>
            <person name="Zismann V."/>
            <person name="Iobst S."/>
            <person name="de Vazeille A.R."/>
            <person name="Buell C.R."/>
            <person name="Ying K."/>
            <person name="Li Y."/>
            <person name="Lu T."/>
            <person name="Huang Y."/>
            <person name="Zhao Q."/>
            <person name="Feng Q."/>
            <person name="Zhang L."/>
            <person name="Zhu J."/>
            <person name="Weng Q."/>
            <person name="Mu J."/>
            <person name="Lu Y."/>
            <person name="Fan D."/>
            <person name="Liu Y."/>
            <person name="Guan J."/>
            <person name="Zhang Y."/>
            <person name="Yu S."/>
            <person name="Liu X."/>
            <person name="Zhang Y."/>
            <person name="Hong G."/>
            <person name="Han B."/>
            <person name="Choisne N."/>
            <person name="Demange N."/>
            <person name="Orjeda G."/>
            <person name="Samain S."/>
            <person name="Cattolico L."/>
            <person name="Pelletier E."/>
            <person name="Couloux A."/>
            <person name="Segurens B."/>
            <person name="Wincker P."/>
            <person name="D'Hont A."/>
            <person name="Scarpelli C."/>
            <person name="Weissenbach J."/>
            <person name="Salanoubat M."/>
            <person name="Quetier F."/>
            <person name="Yu Y."/>
            <person name="Kim H.R."/>
            <person name="Rambo T."/>
            <person name="Currie J."/>
            <person name="Collura K."/>
            <person name="Luo M."/>
            <person name="Yang T."/>
            <person name="Ammiraju J.S.S."/>
            <person name="Engler F."/>
            <person name="Soderlund C."/>
            <person name="Wing R.A."/>
            <person name="Palmer L.E."/>
            <person name="de la Bastide M."/>
            <person name="Spiegel L."/>
            <person name="Nascimento L."/>
            <person name="Zutavern T."/>
            <person name="O'Shaughnessy A."/>
            <person name="Dike S."/>
            <person name="Dedhia N."/>
            <person name="Preston R."/>
            <person name="Balija V."/>
            <person name="McCombie W.R."/>
            <person name="Chow T."/>
            <person name="Chen H."/>
            <person name="Chung M."/>
            <person name="Chen C."/>
            <person name="Shaw J."/>
            <person name="Wu H."/>
            <person name="Hsiao K."/>
            <person name="Chao Y."/>
            <person name="Chu M."/>
            <person name="Cheng C."/>
            <person name="Hour A."/>
            <person name="Lee P."/>
            <person name="Lin S."/>
            <person name="Lin Y."/>
            <person name="Liou J."/>
            <person name="Liu S."/>
            <person name="Hsing Y."/>
            <person name="Raghuvanshi S."/>
            <person name="Mohanty A."/>
            <person name="Bharti A.K."/>
            <person name="Gaur A."/>
            <person name="Gupta V."/>
            <person name="Kumar D."/>
            <person name="Ravi V."/>
            <person name="Vij S."/>
            <person name="Kapur A."/>
            <person name="Khurana P."/>
            <person name="Khurana P."/>
            <person name="Khurana J.P."/>
            <person name="Tyagi A.K."/>
            <person name="Gaikwad K."/>
            <person name="Singh A."/>
            <person name="Dalal V."/>
            <person name="Srivastava S."/>
            <person name="Dixit A."/>
            <person name="Pal A.K."/>
            <person name="Ghazi I.A."/>
            <person name="Yadav M."/>
            <person name="Pandit A."/>
            <person name="Bhargava A."/>
            <person name="Sureshbabu K."/>
            <person name="Batra K."/>
            <person name="Sharma T.R."/>
            <person name="Mohapatra T."/>
            <person name="Singh N.K."/>
            <person name="Messing J."/>
            <person name="Nelson A.B."/>
            <person name="Fuks G."/>
            <person name="Kavchok S."/>
            <person name="Keizer G."/>
            <person name="Linton E."/>
            <person name="Llaca V."/>
            <person name="Song R."/>
            <person name="Tanyolac B."/>
            <person name="Young S."/>
            <person name="Ho-Il K."/>
            <person name="Hahn J.H."/>
            <person name="Sangsakoo G."/>
            <person name="Vanavichit A."/>
            <person name="de Mattos Luiz.A.T."/>
            <person name="Zimmer P.D."/>
            <person name="Malone G."/>
            <person name="Dellagostin O."/>
            <person name="de Oliveira A.C."/>
            <person name="Bevan M."/>
            <person name="Bancroft I."/>
            <person name="Minx P."/>
            <person name="Cordum H."/>
            <person name="Wilson R."/>
            <person name="Cheng Z."/>
            <person name="Jin W."/>
            <person name="Jiang J."/>
            <person name="Leong S.A."/>
            <person name="Iwama H."/>
            <person name="Gojobori T."/>
            <person name="Itoh T."/>
            <person name="Niimura Y."/>
            <person name="Fujii Y."/>
            <person name="Habara T."/>
            <person name="Sakai H."/>
            <person name="Sato Y."/>
            <person name="Wilson G."/>
            <person name="Kumar K."/>
            <person name="McCouch S."/>
            <person name="Juretic N."/>
            <person name="Hoen D."/>
            <person name="Wright S."/>
            <person name="Bruskiewich R."/>
            <person name="Bureau T."/>
            <person name="Miyao A."/>
            <person name="Hirochika H."/>
            <person name="Nishikawa T."/>
            <person name="Kadowaki K."/>
            <person name="Sugiura M."/>
            <person name="Burr B."/>
            <person name="Sasaki T."/>
        </authorList>
    </citation>
    <scope>NUCLEOTIDE SEQUENCE [LARGE SCALE GENOMIC DNA]</scope>
    <source>
        <strain evidence="2">cv. Nipponbare</strain>
    </source>
</reference>
<organism evidence="1 2">
    <name type="scientific">Oryza sativa subsp. japonica</name>
    <name type="common">Rice</name>
    <dbReference type="NCBI Taxonomy" id="39947"/>
    <lineage>
        <taxon>Eukaryota</taxon>
        <taxon>Viridiplantae</taxon>
        <taxon>Streptophyta</taxon>
        <taxon>Embryophyta</taxon>
        <taxon>Tracheophyta</taxon>
        <taxon>Spermatophyta</taxon>
        <taxon>Magnoliopsida</taxon>
        <taxon>Liliopsida</taxon>
        <taxon>Poales</taxon>
        <taxon>Poaceae</taxon>
        <taxon>BOP clade</taxon>
        <taxon>Oryzoideae</taxon>
        <taxon>Oryzeae</taxon>
        <taxon>Oryzinae</taxon>
        <taxon>Oryza</taxon>
        <taxon>Oryza sativa</taxon>
    </lineage>
</organism>
<gene>
    <name evidence="1" type="ordered locus">Os03g0441350</name>
    <name evidence="1" type="ORF">OSNPB_030441350</name>
</gene>
<reference evidence="1 2" key="2">
    <citation type="journal article" date="2013" name="Plant Cell Physiol.">
        <title>Rice Annotation Project Database (RAP-DB): an integrative and interactive database for rice genomics.</title>
        <authorList>
            <person name="Sakai H."/>
            <person name="Lee S.S."/>
            <person name="Tanaka T."/>
            <person name="Numa H."/>
            <person name="Kim J."/>
            <person name="Kawahara Y."/>
            <person name="Wakimoto H."/>
            <person name="Yang C.C."/>
            <person name="Iwamoto M."/>
            <person name="Abe T."/>
            <person name="Yamada Y."/>
            <person name="Muto A."/>
            <person name="Inokuchi H."/>
            <person name="Ikemura T."/>
            <person name="Matsumoto T."/>
            <person name="Sasaki T."/>
            <person name="Itoh T."/>
        </authorList>
    </citation>
    <scope>NUCLEOTIDE SEQUENCE [LARGE SCALE GENOMIC DNA]</scope>
    <source>
        <strain evidence="2">cv. Nipponbare</strain>
    </source>
</reference>
<evidence type="ECO:0000313" key="1">
    <source>
        <dbReference type="EMBL" id="BAS84880.1"/>
    </source>
</evidence>